<protein>
    <recommendedName>
        <fullName evidence="4">Small terminase subunit</fullName>
    </recommendedName>
</protein>
<evidence type="ECO:0000313" key="2">
    <source>
        <dbReference type="EMBL" id="EEW51485.1"/>
    </source>
</evidence>
<keyword evidence="1" id="KW-1133">Transmembrane helix</keyword>
<proteinExistence type="predicted"/>
<comment type="caution">
    <text evidence="2">The sequence shown here is derived from an EMBL/GenBank/DDBJ whole genome shotgun (WGS) entry which is preliminary data.</text>
</comment>
<evidence type="ECO:0008006" key="4">
    <source>
        <dbReference type="Google" id="ProtNLM"/>
    </source>
</evidence>
<feature type="transmembrane region" description="Helical" evidence="1">
    <location>
        <begin position="6"/>
        <end position="25"/>
    </location>
</feature>
<organism evidence="2 3">
    <name type="scientific">Lactobacillus iners DSM 13335</name>
    <dbReference type="NCBI Taxonomy" id="525328"/>
    <lineage>
        <taxon>Bacteria</taxon>
        <taxon>Bacillati</taxon>
        <taxon>Bacillota</taxon>
        <taxon>Bacilli</taxon>
        <taxon>Lactobacillales</taxon>
        <taxon>Lactobacillaceae</taxon>
        <taxon>Lactobacillus</taxon>
    </lineage>
</organism>
<dbReference type="EMBL" id="ACLN01000016">
    <property type="protein sequence ID" value="EEW51485.1"/>
    <property type="molecule type" value="Genomic_DNA"/>
</dbReference>
<dbReference type="HOGENOM" id="CLU_120879_0_0_9"/>
<dbReference type="Proteomes" id="UP000004115">
    <property type="component" value="Unassembled WGS sequence"/>
</dbReference>
<dbReference type="PATRIC" id="fig|525328.13.peg.788"/>
<evidence type="ECO:0000313" key="3">
    <source>
        <dbReference type="Proteomes" id="UP000004115"/>
    </source>
</evidence>
<name>C8PDD5_9LACO</name>
<sequence>MNIVSLAFYFILKVVMLLVMGRALYKEWLDKDKLVLLQGWKRAGLTDVQISQNMGVSVFTLDKWKRNYSQIRQALKRGRSEINYIVENALLKKALEGNITAMIFFLKNNWRDKYNDSQLSKEERELVLANIQKTKAEARIKEAKAIIAERLGDESNAKLEELLNKIVQGDSSGTTRFTDKETN</sequence>
<accession>C8PDD5</accession>
<keyword evidence="3" id="KW-1185">Reference proteome</keyword>
<evidence type="ECO:0000256" key="1">
    <source>
        <dbReference type="SAM" id="Phobius"/>
    </source>
</evidence>
<dbReference type="AlphaFoldDB" id="C8PDD5"/>
<keyword evidence="1" id="KW-0812">Transmembrane</keyword>
<keyword evidence="1" id="KW-0472">Membrane</keyword>
<reference evidence="2 3" key="1">
    <citation type="submission" date="2009-09" db="EMBL/GenBank/DDBJ databases">
        <authorList>
            <person name="Qin X."/>
            <person name="Bachman B."/>
            <person name="Battles P."/>
            <person name="Bell A."/>
            <person name="Bess C."/>
            <person name="Bickham C."/>
            <person name="Chaboub L."/>
            <person name="Chen D."/>
            <person name="Coyle M."/>
            <person name="Deiros D.R."/>
            <person name="Dinh H."/>
            <person name="Forbes L."/>
            <person name="Fowler G."/>
            <person name="Francisco L."/>
            <person name="Fu Q."/>
            <person name="Gubbala S."/>
            <person name="Hale W."/>
            <person name="Han Y."/>
            <person name="Hemphill L."/>
            <person name="Highlander S.K."/>
            <person name="Hirani K."/>
            <person name="Hogues M."/>
            <person name="Jackson L."/>
            <person name="Jakkamsetti A."/>
            <person name="Javaid M."/>
            <person name="Jiang H."/>
            <person name="Korchina V."/>
            <person name="Kovar C."/>
            <person name="Lara F."/>
            <person name="Lee S."/>
            <person name="Mata R."/>
            <person name="Mathew T."/>
            <person name="Moen C."/>
            <person name="Morales K."/>
            <person name="Munidasa M."/>
            <person name="Nazareth L."/>
            <person name="Ngo R."/>
            <person name="Nguyen L."/>
            <person name="Okwuonu G."/>
            <person name="Ongeri F."/>
            <person name="Patil S."/>
            <person name="Petrosino J."/>
            <person name="Pham C."/>
            <person name="Pham P."/>
            <person name="Pu L.-L."/>
            <person name="Puazo M."/>
            <person name="Raj R."/>
            <person name="Reid J."/>
            <person name="Rouhana J."/>
            <person name="Saada N."/>
            <person name="Shang Y."/>
            <person name="Simmons D."/>
            <person name="Thornton R."/>
            <person name="Warren J."/>
            <person name="Weissenberger G."/>
            <person name="Zhang J."/>
            <person name="Zhang L."/>
            <person name="Zhou C."/>
            <person name="Zhu D."/>
            <person name="Muzny D."/>
            <person name="Worley K."/>
            <person name="Gibbs R."/>
        </authorList>
    </citation>
    <scope>NUCLEOTIDE SEQUENCE [LARGE SCALE GENOMIC DNA]</scope>
    <source>
        <strain evidence="2 3">DSM 13335</strain>
    </source>
</reference>
<gene>
    <name evidence="2" type="ORF">HMPREF0520_1105</name>
</gene>